<evidence type="ECO:0000313" key="3">
    <source>
        <dbReference type="WBParaSite" id="OFLC_0001400101-mRNA-1"/>
    </source>
</evidence>
<dbReference type="EMBL" id="UZAJ01040524">
    <property type="protein sequence ID" value="VDP15226.1"/>
    <property type="molecule type" value="Genomic_DNA"/>
</dbReference>
<evidence type="ECO:0000313" key="2">
    <source>
        <dbReference type="Proteomes" id="UP000267606"/>
    </source>
</evidence>
<reference evidence="3" key="1">
    <citation type="submission" date="2016-06" db="UniProtKB">
        <authorList>
            <consortium name="WormBaseParasite"/>
        </authorList>
    </citation>
    <scope>IDENTIFICATION</scope>
</reference>
<protein>
    <submittedName>
        <fullName evidence="3">DUF4094 domain-containing protein</fullName>
    </submittedName>
</protein>
<sequence length="187" mass="21065">MTTLLVPTSLAAQIQNIRLPSRTNVRNELNSVGCPSVCQLAYRRCFSSLSASLFQVLLRDIQKRGFRTQRAQKVNKPKKGFFAILGINTLEYLAVIIINNTKEEEGIDTLEFLESERMSSGQNVRQKGPQTKAFREKLKTVSDNDRKGFLEGYMAALDYSNEQKQKRSVVRTILLSATIVGLGLCKF</sequence>
<gene>
    <name evidence="1" type="ORF">OFLC_LOCUS14000</name>
</gene>
<evidence type="ECO:0000313" key="1">
    <source>
        <dbReference type="EMBL" id="VDP15226.1"/>
    </source>
</evidence>
<proteinExistence type="predicted"/>
<dbReference type="Proteomes" id="UP000267606">
    <property type="component" value="Unassembled WGS sequence"/>
</dbReference>
<accession>A0A183I2N8</accession>
<dbReference type="WBParaSite" id="OFLC_0001400101-mRNA-1">
    <property type="protein sequence ID" value="OFLC_0001400101-mRNA-1"/>
    <property type="gene ID" value="OFLC_0001400101"/>
</dbReference>
<organism evidence="3">
    <name type="scientific">Onchocerca flexuosa</name>
    <dbReference type="NCBI Taxonomy" id="387005"/>
    <lineage>
        <taxon>Eukaryota</taxon>
        <taxon>Metazoa</taxon>
        <taxon>Ecdysozoa</taxon>
        <taxon>Nematoda</taxon>
        <taxon>Chromadorea</taxon>
        <taxon>Rhabditida</taxon>
        <taxon>Spirurina</taxon>
        <taxon>Spiruromorpha</taxon>
        <taxon>Filarioidea</taxon>
        <taxon>Onchocercidae</taxon>
        <taxon>Onchocerca</taxon>
    </lineage>
</organism>
<reference evidence="1 2" key="2">
    <citation type="submission" date="2018-11" db="EMBL/GenBank/DDBJ databases">
        <authorList>
            <consortium name="Pathogen Informatics"/>
        </authorList>
    </citation>
    <scope>NUCLEOTIDE SEQUENCE [LARGE SCALE GENOMIC DNA]</scope>
</reference>
<keyword evidence="2" id="KW-1185">Reference proteome</keyword>
<dbReference type="STRING" id="387005.A0A183I2N8"/>
<name>A0A183I2N8_9BILA</name>
<dbReference type="AlphaFoldDB" id="A0A183I2N8"/>